<feature type="compositionally biased region" description="Pro residues" evidence="1">
    <location>
        <begin position="70"/>
        <end position="86"/>
    </location>
</feature>
<proteinExistence type="predicted"/>
<dbReference type="Proteomes" id="UP001153269">
    <property type="component" value="Unassembled WGS sequence"/>
</dbReference>
<dbReference type="EMBL" id="CADEAL010001657">
    <property type="protein sequence ID" value="CAB1434369.1"/>
    <property type="molecule type" value="Genomic_DNA"/>
</dbReference>
<evidence type="ECO:0000313" key="3">
    <source>
        <dbReference type="Proteomes" id="UP001153269"/>
    </source>
</evidence>
<keyword evidence="3" id="KW-1185">Reference proteome</keyword>
<protein>
    <submittedName>
        <fullName evidence="2">Uncharacterized protein</fullName>
    </submittedName>
</protein>
<dbReference type="AlphaFoldDB" id="A0A9N7UPZ2"/>
<sequence length="133" mass="14428">MSPEVMGSLCSEVITGGDCGDHHGSRGGGSDKELEMCTDVLQRTEEVKRRNLIICKIISESSPAAALNRHPPPPPAPPPAPPPPPSLSVETWCEQREAQTPSSSFLFTGKNNRYRVTLSSDSFPEGYRFSCDL</sequence>
<gene>
    <name evidence="2" type="ORF">PLEPLA_LOCUS22416</name>
</gene>
<comment type="caution">
    <text evidence="2">The sequence shown here is derived from an EMBL/GenBank/DDBJ whole genome shotgun (WGS) entry which is preliminary data.</text>
</comment>
<evidence type="ECO:0000313" key="2">
    <source>
        <dbReference type="EMBL" id="CAB1434369.1"/>
    </source>
</evidence>
<reference evidence="2" key="1">
    <citation type="submission" date="2020-03" db="EMBL/GenBank/DDBJ databases">
        <authorList>
            <person name="Weist P."/>
        </authorList>
    </citation>
    <scope>NUCLEOTIDE SEQUENCE</scope>
</reference>
<feature type="region of interest" description="Disordered" evidence="1">
    <location>
        <begin position="64"/>
        <end position="94"/>
    </location>
</feature>
<accession>A0A9N7UPZ2</accession>
<evidence type="ECO:0000256" key="1">
    <source>
        <dbReference type="SAM" id="MobiDB-lite"/>
    </source>
</evidence>
<name>A0A9N7UPZ2_PLEPL</name>
<organism evidence="2 3">
    <name type="scientific">Pleuronectes platessa</name>
    <name type="common">European plaice</name>
    <dbReference type="NCBI Taxonomy" id="8262"/>
    <lineage>
        <taxon>Eukaryota</taxon>
        <taxon>Metazoa</taxon>
        <taxon>Chordata</taxon>
        <taxon>Craniata</taxon>
        <taxon>Vertebrata</taxon>
        <taxon>Euteleostomi</taxon>
        <taxon>Actinopterygii</taxon>
        <taxon>Neopterygii</taxon>
        <taxon>Teleostei</taxon>
        <taxon>Neoteleostei</taxon>
        <taxon>Acanthomorphata</taxon>
        <taxon>Carangaria</taxon>
        <taxon>Pleuronectiformes</taxon>
        <taxon>Pleuronectoidei</taxon>
        <taxon>Pleuronectidae</taxon>
        <taxon>Pleuronectes</taxon>
    </lineage>
</organism>